<name>A0ABM8UVA3_9BACT</name>
<reference evidence="4 5" key="1">
    <citation type="submission" date="2021-04" db="EMBL/GenBank/DDBJ databases">
        <authorList>
            <person name="Rodrigo-Torres L."/>
            <person name="Arahal R. D."/>
            <person name="Lucena T."/>
        </authorList>
    </citation>
    <scope>NUCLEOTIDE SEQUENCE [LARGE SCALE GENOMIC DNA]</scope>
    <source>
        <strain evidence="4 5">CECT 9623</strain>
    </source>
</reference>
<dbReference type="SUPFAM" id="SSF55031">
    <property type="entry name" value="Bacterial exopeptidase dimerisation domain"/>
    <property type="match status" value="1"/>
</dbReference>
<evidence type="ECO:0000313" key="4">
    <source>
        <dbReference type="EMBL" id="CAG5072696.1"/>
    </source>
</evidence>
<keyword evidence="1 4" id="KW-0378">Hydrolase</keyword>
<evidence type="ECO:0000256" key="1">
    <source>
        <dbReference type="ARBA" id="ARBA00022801"/>
    </source>
</evidence>
<protein>
    <submittedName>
        <fullName evidence="4">N-acetylcysteine deacetylase</fullName>
        <ecNumber evidence="4">3.5.1.-</ecNumber>
    </submittedName>
</protein>
<dbReference type="EMBL" id="CAJRAU010000006">
    <property type="protein sequence ID" value="CAG5072696.1"/>
    <property type="molecule type" value="Genomic_DNA"/>
</dbReference>
<gene>
    <name evidence="4" type="primary">scmP_2</name>
    <name evidence="4" type="ORF">DYBT9623_04258</name>
</gene>
<dbReference type="EC" id="3.5.1.-" evidence="4"/>
<comment type="caution">
    <text evidence="4">The sequence shown here is derived from an EMBL/GenBank/DDBJ whole genome shotgun (WGS) entry which is preliminary data.</text>
</comment>
<dbReference type="RefSeq" id="WP_229254778.1">
    <property type="nucleotide sequence ID" value="NZ_CAJRAU010000006.1"/>
</dbReference>
<keyword evidence="2" id="KW-0812">Transmembrane</keyword>
<keyword evidence="2" id="KW-1133">Transmembrane helix</keyword>
<dbReference type="PANTHER" id="PTHR11014:SF63">
    <property type="entry name" value="METALLOPEPTIDASE, PUTATIVE (AFU_ORTHOLOGUE AFUA_6G09600)-RELATED"/>
    <property type="match status" value="1"/>
</dbReference>
<dbReference type="Pfam" id="PF01546">
    <property type="entry name" value="Peptidase_M20"/>
    <property type="match status" value="1"/>
</dbReference>
<organism evidence="4 5">
    <name type="scientific">Dyadobacter linearis</name>
    <dbReference type="NCBI Taxonomy" id="2823330"/>
    <lineage>
        <taxon>Bacteria</taxon>
        <taxon>Pseudomonadati</taxon>
        <taxon>Bacteroidota</taxon>
        <taxon>Cytophagia</taxon>
        <taxon>Cytophagales</taxon>
        <taxon>Spirosomataceae</taxon>
        <taxon>Dyadobacter</taxon>
    </lineage>
</organism>
<dbReference type="PANTHER" id="PTHR11014">
    <property type="entry name" value="PEPTIDASE M20 FAMILY MEMBER"/>
    <property type="match status" value="1"/>
</dbReference>
<dbReference type="NCBIfam" id="TIGR01891">
    <property type="entry name" value="amidohydrolases"/>
    <property type="match status" value="1"/>
</dbReference>
<feature type="domain" description="Peptidase M20 dimerisation" evidence="3">
    <location>
        <begin position="270"/>
        <end position="365"/>
    </location>
</feature>
<evidence type="ECO:0000313" key="5">
    <source>
        <dbReference type="Proteomes" id="UP000679725"/>
    </source>
</evidence>
<dbReference type="GO" id="GO:0016787">
    <property type="term" value="F:hydrolase activity"/>
    <property type="evidence" value="ECO:0007669"/>
    <property type="project" value="UniProtKB-KW"/>
</dbReference>
<dbReference type="Gene3D" id="3.30.70.360">
    <property type="match status" value="1"/>
</dbReference>
<dbReference type="Gene3D" id="3.40.630.10">
    <property type="entry name" value="Zn peptidases"/>
    <property type="match status" value="1"/>
</dbReference>
<feature type="transmembrane region" description="Helical" evidence="2">
    <location>
        <begin position="27"/>
        <end position="45"/>
    </location>
</feature>
<sequence length="486" mass="51596">MLNLLQYRPVHGFSQHRKLTVKNRSQYFPIILIAVLAIISLSIAANGQAPAPATKGVSSMLAALETKIKQQSNAVEAKLIAWRQDIHRNPELGDQEQRTANLVADHLRSLGIQVQTAVGGTGVVGILKGDKPGRLVALRADMDALPIQEPSGLPFASKATQQQKGVTVPLMHACGHDTHTAMLMAAAEVLTSLKSDLPGSVMFIFQPAEEGSSLVEPGSGKSWGAKRMLEDGLFAKNKPEAVFGLHVHPGKSGQIDYKPGPAAASSDVLNISVSGQQGHGGMPWNTIDPVVASALVITGLQTVVSRRTDLTTSPAVVSVGMIHGGSSQNVIPDTVKMVGTIRTYDADVRKQLHADIKQAAEHIAEGTYAKAQVTITPMYDVTTNDPMLASQMLPVLKRVAEAGVVPGTLQGASEDFSYFAKEVPGLYIFLGITPDGEDPAQAAPNHNPKFFVDEKALVVGTRAMATMAVNFLLTGPMKPAAIKQEK</sequence>
<keyword evidence="2" id="KW-0472">Membrane</keyword>
<dbReference type="InterPro" id="IPR002933">
    <property type="entry name" value="Peptidase_M20"/>
</dbReference>
<accession>A0ABM8UVA3</accession>
<keyword evidence="5" id="KW-1185">Reference proteome</keyword>
<dbReference type="InterPro" id="IPR011650">
    <property type="entry name" value="Peptidase_M20_dimer"/>
</dbReference>
<evidence type="ECO:0000259" key="3">
    <source>
        <dbReference type="Pfam" id="PF07687"/>
    </source>
</evidence>
<dbReference type="SUPFAM" id="SSF53187">
    <property type="entry name" value="Zn-dependent exopeptidases"/>
    <property type="match status" value="1"/>
</dbReference>
<dbReference type="Pfam" id="PF07687">
    <property type="entry name" value="M20_dimer"/>
    <property type="match status" value="1"/>
</dbReference>
<proteinExistence type="predicted"/>
<evidence type="ECO:0000256" key="2">
    <source>
        <dbReference type="SAM" id="Phobius"/>
    </source>
</evidence>
<dbReference type="Proteomes" id="UP000679725">
    <property type="component" value="Unassembled WGS sequence"/>
</dbReference>
<dbReference type="InterPro" id="IPR036264">
    <property type="entry name" value="Bact_exopeptidase_dim_dom"/>
</dbReference>
<dbReference type="InterPro" id="IPR017439">
    <property type="entry name" value="Amidohydrolase"/>
</dbReference>